<sequence>MKKEKYDVFISYSRKDTPIVDKICHALDEQSITYFIDRKGLAGGSEFPAELEEAIDNSSIVLYIASNNSYQSKFTTGEINYAFNEKEKGYVIPYIIDNSDLLSIRGMKLIFTNVNIRNIFEHPIETTLMQDLCERLGLQYKEPESIRIEKERKLAEEKAKQEEELRKKILEEKKIQQEKLRKQQEEERIKREKELETLKKEQKRLMEDKRRHEELQTLEEADHNRRLKIREIELKRLEDNKIKENIQEKSQIVSNIKTLKKNAILAIASFVNLLVVFFYGDLVSYWLYGNGDYTFWGRCASPEEWEFTWENFCNYHKFDFLSNPIKFNWRDCIIFMSIFISGSLIMFSMMTGCLYLVGTKETPKDTGTAIGAYAGTFIFAMLGISVGLGYIYHSFFYGFCIWLLSIIVSILVVVFINRFINHHKNVFENE</sequence>
<feature type="transmembrane region" description="Helical" evidence="2">
    <location>
        <begin position="263"/>
        <end position="288"/>
    </location>
</feature>
<dbReference type="SUPFAM" id="SSF52200">
    <property type="entry name" value="Toll/Interleukin receptor TIR domain"/>
    <property type="match status" value="1"/>
</dbReference>
<name>A0A9D5P1D3_XYLRU</name>
<dbReference type="PROSITE" id="PS50104">
    <property type="entry name" value="TIR"/>
    <property type="match status" value="1"/>
</dbReference>
<dbReference type="Proteomes" id="UP000806522">
    <property type="component" value="Unassembled WGS sequence"/>
</dbReference>
<protein>
    <submittedName>
        <fullName evidence="4">TIR domain-containing protein</fullName>
    </submittedName>
</protein>
<feature type="transmembrane region" description="Helical" evidence="2">
    <location>
        <begin position="396"/>
        <end position="416"/>
    </location>
</feature>
<keyword evidence="1" id="KW-0175">Coiled coil</keyword>
<dbReference type="AlphaFoldDB" id="A0A9D5P1D3"/>
<comment type="caution">
    <text evidence="4">The sequence shown here is derived from an EMBL/GenBank/DDBJ whole genome shotgun (WGS) entry which is preliminary data.</text>
</comment>
<feature type="transmembrane region" description="Helical" evidence="2">
    <location>
        <begin position="370"/>
        <end position="390"/>
    </location>
</feature>
<dbReference type="SMART" id="SM00255">
    <property type="entry name" value="TIR"/>
    <property type="match status" value="1"/>
</dbReference>
<evidence type="ECO:0000313" key="5">
    <source>
        <dbReference type="Proteomes" id="UP000806522"/>
    </source>
</evidence>
<dbReference type="InterPro" id="IPR000157">
    <property type="entry name" value="TIR_dom"/>
</dbReference>
<keyword evidence="2" id="KW-0472">Membrane</keyword>
<evidence type="ECO:0000256" key="1">
    <source>
        <dbReference type="SAM" id="Coils"/>
    </source>
</evidence>
<keyword evidence="2" id="KW-0812">Transmembrane</keyword>
<feature type="transmembrane region" description="Helical" evidence="2">
    <location>
        <begin position="333"/>
        <end position="358"/>
    </location>
</feature>
<dbReference type="InterPro" id="IPR035897">
    <property type="entry name" value="Toll_tir_struct_dom_sf"/>
</dbReference>
<feature type="coiled-coil region" evidence="1">
    <location>
        <begin position="145"/>
        <end position="240"/>
    </location>
</feature>
<reference evidence="4" key="1">
    <citation type="submission" date="2019-04" db="EMBL/GenBank/DDBJ databases">
        <title>Evolution of Biomass-Degrading Anaerobic Consortia Revealed by Metagenomics.</title>
        <authorList>
            <person name="Peng X."/>
        </authorList>
    </citation>
    <scope>NUCLEOTIDE SEQUENCE</scope>
    <source>
        <strain evidence="4">SIG140</strain>
    </source>
</reference>
<proteinExistence type="predicted"/>
<dbReference type="GO" id="GO:0007165">
    <property type="term" value="P:signal transduction"/>
    <property type="evidence" value="ECO:0007669"/>
    <property type="project" value="InterPro"/>
</dbReference>
<organism evidence="4 5">
    <name type="scientific">Xylanibacter ruminicola</name>
    <name type="common">Prevotella ruminicola</name>
    <dbReference type="NCBI Taxonomy" id="839"/>
    <lineage>
        <taxon>Bacteria</taxon>
        <taxon>Pseudomonadati</taxon>
        <taxon>Bacteroidota</taxon>
        <taxon>Bacteroidia</taxon>
        <taxon>Bacteroidales</taxon>
        <taxon>Prevotellaceae</taxon>
        <taxon>Xylanibacter</taxon>
    </lineage>
</organism>
<keyword evidence="2" id="KW-1133">Transmembrane helix</keyword>
<dbReference type="EMBL" id="SUYC01000012">
    <property type="protein sequence ID" value="MBE6271465.1"/>
    <property type="molecule type" value="Genomic_DNA"/>
</dbReference>
<accession>A0A9D5P1D3</accession>
<evidence type="ECO:0000259" key="3">
    <source>
        <dbReference type="PROSITE" id="PS50104"/>
    </source>
</evidence>
<evidence type="ECO:0000313" key="4">
    <source>
        <dbReference type="EMBL" id="MBE6271465.1"/>
    </source>
</evidence>
<dbReference type="Gene3D" id="3.40.50.10140">
    <property type="entry name" value="Toll/interleukin-1 receptor homology (TIR) domain"/>
    <property type="match status" value="1"/>
</dbReference>
<evidence type="ECO:0000256" key="2">
    <source>
        <dbReference type="SAM" id="Phobius"/>
    </source>
</evidence>
<feature type="domain" description="TIR" evidence="3">
    <location>
        <begin position="4"/>
        <end position="140"/>
    </location>
</feature>
<dbReference type="Pfam" id="PF13676">
    <property type="entry name" value="TIR_2"/>
    <property type="match status" value="1"/>
</dbReference>
<gene>
    <name evidence="4" type="ORF">E7101_11020</name>
</gene>